<organism evidence="1 2">
    <name type="scientific">Pseudonocardia lutea</name>
    <dbReference type="NCBI Taxonomy" id="2172015"/>
    <lineage>
        <taxon>Bacteria</taxon>
        <taxon>Bacillati</taxon>
        <taxon>Actinomycetota</taxon>
        <taxon>Actinomycetes</taxon>
        <taxon>Pseudonocardiales</taxon>
        <taxon>Pseudonocardiaceae</taxon>
        <taxon>Pseudonocardia</taxon>
    </lineage>
</organism>
<evidence type="ECO:0000313" key="2">
    <source>
        <dbReference type="Proteomes" id="UP001596119"/>
    </source>
</evidence>
<dbReference type="RefSeq" id="WP_379563707.1">
    <property type="nucleotide sequence ID" value="NZ_JBHSQK010000005.1"/>
</dbReference>
<evidence type="ECO:0008006" key="3">
    <source>
        <dbReference type="Google" id="ProtNLM"/>
    </source>
</evidence>
<comment type="caution">
    <text evidence="1">The sequence shown here is derived from an EMBL/GenBank/DDBJ whole genome shotgun (WGS) entry which is preliminary data.</text>
</comment>
<protein>
    <recommendedName>
        <fullName evidence="3">DUF1902 domain-containing protein</fullName>
    </recommendedName>
</protein>
<proteinExistence type="predicted"/>
<evidence type="ECO:0000313" key="1">
    <source>
        <dbReference type="EMBL" id="MFC5947142.1"/>
    </source>
</evidence>
<name>A0ABW1I0D5_9PSEU</name>
<gene>
    <name evidence="1" type="ORF">ACFQH9_02470</name>
</gene>
<keyword evidence="2" id="KW-1185">Reference proteome</keyword>
<accession>A0ABW1I0D5</accession>
<reference evidence="2" key="1">
    <citation type="journal article" date="2019" name="Int. J. Syst. Evol. Microbiol.">
        <title>The Global Catalogue of Microorganisms (GCM) 10K type strain sequencing project: providing services to taxonomists for standard genome sequencing and annotation.</title>
        <authorList>
            <consortium name="The Broad Institute Genomics Platform"/>
            <consortium name="The Broad Institute Genome Sequencing Center for Infectious Disease"/>
            <person name="Wu L."/>
            <person name="Ma J."/>
        </authorList>
    </citation>
    <scope>NUCLEOTIDE SEQUENCE [LARGE SCALE GENOMIC DNA]</scope>
    <source>
        <strain evidence="2">CGMCC 4.7397</strain>
    </source>
</reference>
<dbReference type="Proteomes" id="UP001596119">
    <property type="component" value="Unassembled WGS sequence"/>
</dbReference>
<dbReference type="EMBL" id="JBHSQK010000005">
    <property type="protein sequence ID" value="MFC5947142.1"/>
    <property type="molecule type" value="Genomic_DNA"/>
</dbReference>
<sequence>MSTPRRFVVDAWPADRSLVLYVPEIEAATSVRDLRDAEAAARDLIAVLTGLDPAGIECEVRLSRRAHTSPWR</sequence>